<reference evidence="1 2" key="1">
    <citation type="submission" date="2018-10" db="EMBL/GenBank/DDBJ databases">
        <title>Genomic Encyclopedia of Type Strains, Phase IV (KMG-IV): sequencing the most valuable type-strain genomes for metagenomic binning, comparative biology and taxonomic classification.</title>
        <authorList>
            <person name="Goeker M."/>
        </authorList>
    </citation>
    <scope>NUCLEOTIDE SEQUENCE [LARGE SCALE GENOMIC DNA]</scope>
    <source>
        <strain evidence="1 2">DSM 3303</strain>
    </source>
</reference>
<name>A0A495BGP9_VOGIN</name>
<comment type="caution">
    <text evidence="1">The sequence shown here is derived from an EMBL/GenBank/DDBJ whole genome shotgun (WGS) entry which is preliminary data.</text>
</comment>
<evidence type="ECO:0000313" key="1">
    <source>
        <dbReference type="EMBL" id="RKQ58885.1"/>
    </source>
</evidence>
<dbReference type="AlphaFoldDB" id="A0A495BGP9"/>
<evidence type="ECO:0000313" key="2">
    <source>
        <dbReference type="Proteomes" id="UP000279384"/>
    </source>
</evidence>
<dbReference type="EMBL" id="RBID01000014">
    <property type="protein sequence ID" value="RKQ58885.1"/>
    <property type="molecule type" value="Genomic_DNA"/>
</dbReference>
<sequence length="95" mass="10833">MPRFDVTAFGQQLQQAVASRDWDALQRLDRELAAALPQSPRLRPDEVAQLQQFYQALLCEIGSALQQSEQDMARCLQQREQSLAYAHVSEFAEQP</sequence>
<proteinExistence type="predicted"/>
<gene>
    <name evidence="1" type="ORF">C8E02_1861</name>
</gene>
<dbReference type="RefSeq" id="WP_120810520.1">
    <property type="nucleotide sequence ID" value="NZ_RBID01000014.1"/>
</dbReference>
<dbReference type="Proteomes" id="UP000279384">
    <property type="component" value="Unassembled WGS sequence"/>
</dbReference>
<evidence type="ECO:0008006" key="3">
    <source>
        <dbReference type="Google" id="ProtNLM"/>
    </source>
</evidence>
<organism evidence="1 2">
    <name type="scientific">Vogesella indigofera</name>
    <name type="common">Pseudomonas indigofera</name>
    <dbReference type="NCBI Taxonomy" id="45465"/>
    <lineage>
        <taxon>Bacteria</taxon>
        <taxon>Pseudomonadati</taxon>
        <taxon>Pseudomonadota</taxon>
        <taxon>Betaproteobacteria</taxon>
        <taxon>Neisseriales</taxon>
        <taxon>Chromobacteriaceae</taxon>
        <taxon>Vogesella</taxon>
    </lineage>
</organism>
<protein>
    <recommendedName>
        <fullName evidence="3">Protein FliT</fullName>
    </recommendedName>
</protein>
<accession>A0A495BGP9</accession>